<feature type="region of interest" description="Disordered" evidence="1">
    <location>
        <begin position="1"/>
        <end position="97"/>
    </location>
</feature>
<name>A0A7S2A7L5_TRICV</name>
<feature type="compositionally biased region" description="Basic residues" evidence="1">
    <location>
        <begin position="76"/>
        <end position="87"/>
    </location>
</feature>
<dbReference type="AlphaFoldDB" id="A0A7S2A7L5"/>
<evidence type="ECO:0000256" key="2">
    <source>
        <dbReference type="SAM" id="Phobius"/>
    </source>
</evidence>
<gene>
    <name evidence="3" type="ORF">OSIN01602_LOCUS20706</name>
</gene>
<evidence type="ECO:0000313" key="3">
    <source>
        <dbReference type="EMBL" id="CAD9360404.1"/>
    </source>
</evidence>
<keyword evidence="2" id="KW-0472">Membrane</keyword>
<evidence type="ECO:0000256" key="1">
    <source>
        <dbReference type="SAM" id="MobiDB-lite"/>
    </source>
</evidence>
<protein>
    <submittedName>
        <fullName evidence="3">Uncharacterized protein</fullName>
    </submittedName>
</protein>
<feature type="compositionally biased region" description="Low complexity" evidence="1">
    <location>
        <begin position="55"/>
        <end position="65"/>
    </location>
</feature>
<feature type="compositionally biased region" description="Acidic residues" evidence="1">
    <location>
        <begin position="30"/>
        <end position="40"/>
    </location>
</feature>
<dbReference type="EMBL" id="HBGO01035803">
    <property type="protein sequence ID" value="CAD9360404.1"/>
    <property type="molecule type" value="Transcribed_RNA"/>
</dbReference>
<sequence length="306" mass="34713">MARGQDAKARRKAARKEAREGNLNEFDQPPPEEEADESEQDGDKEPEIPLPPGMSSKDASSSDSSSDSDDDDTPKTRKKSKKSKKSKSAQPMTPAKKEQGIKTLPLIMLVLLTGTTLLPALLFLGDKLGEVAQKKHLLGNLGYRLGVGHSPKKRVMSFYEKHDPAKIEEVPAILSKYYGDYPKLVKRLERKYQDYGYFINWEQDEAPMTLAFDQLKVTFEKGQEQFDRHAPEIVKTGARNVRHNLTFLYKRVRSVWKKKVWPVLQPYIGVPDAKTARQQKRADAEAAANAKGRRKKNTDYRDDPED</sequence>
<keyword evidence="2" id="KW-0812">Transmembrane</keyword>
<organism evidence="3">
    <name type="scientific">Trieres chinensis</name>
    <name type="common">Marine centric diatom</name>
    <name type="synonym">Odontella sinensis</name>
    <dbReference type="NCBI Taxonomy" id="1514140"/>
    <lineage>
        <taxon>Eukaryota</taxon>
        <taxon>Sar</taxon>
        <taxon>Stramenopiles</taxon>
        <taxon>Ochrophyta</taxon>
        <taxon>Bacillariophyta</taxon>
        <taxon>Mediophyceae</taxon>
        <taxon>Biddulphiophycidae</taxon>
        <taxon>Eupodiscales</taxon>
        <taxon>Parodontellaceae</taxon>
        <taxon>Trieres</taxon>
    </lineage>
</organism>
<reference evidence="3" key="1">
    <citation type="submission" date="2021-01" db="EMBL/GenBank/DDBJ databases">
        <authorList>
            <person name="Corre E."/>
            <person name="Pelletier E."/>
            <person name="Niang G."/>
            <person name="Scheremetjew M."/>
            <person name="Finn R."/>
            <person name="Kale V."/>
            <person name="Holt S."/>
            <person name="Cochrane G."/>
            <person name="Meng A."/>
            <person name="Brown T."/>
            <person name="Cohen L."/>
        </authorList>
    </citation>
    <scope>NUCLEOTIDE SEQUENCE</scope>
    <source>
        <strain evidence="3">Grunow 1884</strain>
    </source>
</reference>
<keyword evidence="2" id="KW-1133">Transmembrane helix</keyword>
<feature type="compositionally biased region" description="Basic and acidic residues" evidence="1">
    <location>
        <begin position="297"/>
        <end position="306"/>
    </location>
</feature>
<feature type="region of interest" description="Disordered" evidence="1">
    <location>
        <begin position="274"/>
        <end position="306"/>
    </location>
</feature>
<feature type="transmembrane region" description="Helical" evidence="2">
    <location>
        <begin position="106"/>
        <end position="125"/>
    </location>
</feature>
<accession>A0A7S2A7L5</accession>
<proteinExistence type="predicted"/>